<evidence type="ECO:0000256" key="1">
    <source>
        <dbReference type="ARBA" id="ARBA00004884"/>
    </source>
</evidence>
<dbReference type="SUPFAM" id="SSF51735">
    <property type="entry name" value="NAD(P)-binding Rossmann-fold domains"/>
    <property type="match status" value="1"/>
</dbReference>
<dbReference type="Proteomes" id="UP001551482">
    <property type="component" value="Unassembled WGS sequence"/>
</dbReference>
<keyword evidence="8" id="KW-0520">NAD</keyword>
<gene>
    <name evidence="15" type="ORF">AB0C36_23345</name>
</gene>
<dbReference type="InterPro" id="IPR051168">
    <property type="entry name" value="AASS"/>
</dbReference>
<evidence type="ECO:0000256" key="2">
    <source>
        <dbReference type="ARBA" id="ARBA00005689"/>
    </source>
</evidence>
<dbReference type="SUPFAM" id="SSF52283">
    <property type="entry name" value="Formate/glycerate dehydrogenase catalytic domain-like"/>
    <property type="match status" value="1"/>
</dbReference>
<dbReference type="RefSeq" id="WP_358356943.1">
    <property type="nucleotide sequence ID" value="NZ_JBEZFP010000063.1"/>
</dbReference>
<feature type="domain" description="Alanine dehydrogenase/pyridine nucleotide transhydrogenase N-terminal" evidence="14">
    <location>
        <begin position="2"/>
        <end position="134"/>
    </location>
</feature>
<dbReference type="PIRSF" id="PIRSF018250">
    <property type="entry name" value="Saccharopine_DH_Lys"/>
    <property type="match status" value="1"/>
</dbReference>
<proteinExistence type="inferred from homology"/>
<sequence>MRCESRATERRAPLVPEDAARLVDRGVRITVEESPQRVFPLADYADAGCDTAPAGGWPTAPDGTYILGLKELPGEPAELRHRHIYFGHAYKGQSGARELLARFTAGGGALLDLEYLTDGGGRRLAAFGYWAGYVGAALAVLHRRGTLEVPLRSLDREELDARLRAGAGDGTGGVADGDALVIGALGRSGRGACDALETAGVSPLRWDLAETRDLDRDALLDADILVNTVLTTHPVPPFLRPADLDAPGRRLSVIADVTCDVGSECNVLPVYDAVTDWEHPVRRLRDGGRPVDLVAIDNLPSLLPVEAARAFSADLWPVLASIGSDDPAWARCLGEFVRAAAGSGTESRNESRSESGSESRTHTQAASSAESQEDAHVR</sequence>
<comment type="caution">
    <text evidence="15">The sequence shown here is derived from an EMBL/GenBank/DDBJ whole genome shotgun (WGS) entry which is preliminary data.</text>
</comment>
<comment type="subunit">
    <text evidence="3">Monomer.</text>
</comment>
<organism evidence="15 16">
    <name type="scientific">Streptodolium elevatio</name>
    <dbReference type="NCBI Taxonomy" id="3157996"/>
    <lineage>
        <taxon>Bacteria</taxon>
        <taxon>Bacillati</taxon>
        <taxon>Actinomycetota</taxon>
        <taxon>Actinomycetes</taxon>
        <taxon>Kitasatosporales</taxon>
        <taxon>Streptomycetaceae</taxon>
        <taxon>Streptodolium</taxon>
    </lineage>
</organism>
<evidence type="ECO:0000256" key="3">
    <source>
        <dbReference type="ARBA" id="ARBA00011245"/>
    </source>
</evidence>
<dbReference type="InterPro" id="IPR036291">
    <property type="entry name" value="NAD(P)-bd_dom_sf"/>
</dbReference>
<dbReference type="Gene3D" id="3.40.50.720">
    <property type="entry name" value="NAD(P)-binding Rossmann-like Domain"/>
    <property type="match status" value="2"/>
</dbReference>
<evidence type="ECO:0000256" key="9">
    <source>
        <dbReference type="ARBA" id="ARBA00023157"/>
    </source>
</evidence>
<dbReference type="EC" id="1.5.1.7" evidence="4"/>
<accession>A0ABV3DL24</accession>
<dbReference type="PANTHER" id="PTHR11133:SF23">
    <property type="entry name" value="SACCHAROPINE DEHYDROGENASE [NAD(+), L-LYSINE-FORMING]"/>
    <property type="match status" value="1"/>
</dbReference>
<comment type="catalytic activity">
    <reaction evidence="11">
        <text>L-saccharopine + NAD(+) + H2O = L-lysine + 2-oxoglutarate + NADH + H(+)</text>
        <dbReference type="Rhea" id="RHEA:12440"/>
        <dbReference type="ChEBI" id="CHEBI:15377"/>
        <dbReference type="ChEBI" id="CHEBI:15378"/>
        <dbReference type="ChEBI" id="CHEBI:16810"/>
        <dbReference type="ChEBI" id="CHEBI:32551"/>
        <dbReference type="ChEBI" id="CHEBI:57540"/>
        <dbReference type="ChEBI" id="CHEBI:57945"/>
        <dbReference type="ChEBI" id="CHEBI:57951"/>
        <dbReference type="EC" id="1.5.1.7"/>
    </reaction>
</comment>
<dbReference type="EMBL" id="JBEZFP010000063">
    <property type="protein sequence ID" value="MEU8136433.1"/>
    <property type="molecule type" value="Genomic_DNA"/>
</dbReference>
<evidence type="ECO:0000259" key="13">
    <source>
        <dbReference type="SMART" id="SM01002"/>
    </source>
</evidence>
<evidence type="ECO:0000259" key="14">
    <source>
        <dbReference type="SMART" id="SM01003"/>
    </source>
</evidence>
<evidence type="ECO:0000256" key="6">
    <source>
        <dbReference type="ARBA" id="ARBA00022605"/>
    </source>
</evidence>
<keyword evidence="6" id="KW-0028">Amino-acid biosynthesis</keyword>
<protein>
    <recommendedName>
        <fullName evidence="5">Saccharopine dehydrogenase [NAD(+), L-lysine-forming]</fullName>
        <ecNumber evidence="4">1.5.1.7</ecNumber>
    </recommendedName>
    <alternativeName>
        <fullName evidence="10">Lysine--2-oxoglutarate reductase</fullName>
    </alternativeName>
</protein>
<keyword evidence="16" id="KW-1185">Reference proteome</keyword>
<evidence type="ECO:0000256" key="8">
    <source>
        <dbReference type="ARBA" id="ARBA00023027"/>
    </source>
</evidence>
<comment type="pathway">
    <text evidence="1">Amino-acid biosynthesis; L-lysine biosynthesis via AAA pathway; L-lysine from L-alpha-aminoadipate (fungal route): step 3/3.</text>
</comment>
<dbReference type="Pfam" id="PF05222">
    <property type="entry name" value="AlaDh_PNT_N"/>
    <property type="match status" value="1"/>
</dbReference>
<evidence type="ECO:0000256" key="5">
    <source>
        <dbReference type="ARBA" id="ARBA00021221"/>
    </source>
</evidence>
<keyword evidence="9" id="KW-1015">Disulfide bond</keyword>
<evidence type="ECO:0000256" key="12">
    <source>
        <dbReference type="SAM" id="MobiDB-lite"/>
    </source>
</evidence>
<dbReference type="SMART" id="SM01002">
    <property type="entry name" value="AlaDh_PNT_C"/>
    <property type="match status" value="1"/>
</dbReference>
<dbReference type="InterPro" id="IPR007886">
    <property type="entry name" value="AlaDH/PNT_N"/>
</dbReference>
<dbReference type="InterPro" id="IPR027281">
    <property type="entry name" value="Lys1"/>
</dbReference>
<feature type="region of interest" description="Disordered" evidence="12">
    <location>
        <begin position="340"/>
        <end position="378"/>
    </location>
</feature>
<evidence type="ECO:0000313" key="15">
    <source>
        <dbReference type="EMBL" id="MEU8136433.1"/>
    </source>
</evidence>
<feature type="compositionally biased region" description="Basic and acidic residues" evidence="12">
    <location>
        <begin position="347"/>
        <end position="361"/>
    </location>
</feature>
<evidence type="ECO:0000256" key="4">
    <source>
        <dbReference type="ARBA" id="ARBA00012847"/>
    </source>
</evidence>
<dbReference type="SMART" id="SM01003">
    <property type="entry name" value="AlaDh_PNT_N"/>
    <property type="match status" value="1"/>
</dbReference>
<keyword evidence="7" id="KW-0560">Oxidoreductase</keyword>
<dbReference type="CDD" id="cd12188">
    <property type="entry name" value="SDH"/>
    <property type="match status" value="1"/>
</dbReference>
<evidence type="ECO:0000256" key="11">
    <source>
        <dbReference type="ARBA" id="ARBA00047860"/>
    </source>
</evidence>
<dbReference type="PANTHER" id="PTHR11133">
    <property type="entry name" value="SACCHAROPINE DEHYDROGENASE"/>
    <property type="match status" value="1"/>
</dbReference>
<feature type="domain" description="Alanine dehydrogenase/pyridine nucleotide transhydrogenase NAD(H)-binding" evidence="13">
    <location>
        <begin position="157"/>
        <end position="295"/>
    </location>
</feature>
<reference evidence="15 16" key="1">
    <citation type="submission" date="2024-06" db="EMBL/GenBank/DDBJ databases">
        <title>The Natural Products Discovery Center: Release of the First 8490 Sequenced Strains for Exploring Actinobacteria Biosynthetic Diversity.</title>
        <authorList>
            <person name="Kalkreuter E."/>
            <person name="Kautsar S.A."/>
            <person name="Yang D."/>
            <person name="Bader C.D."/>
            <person name="Teijaro C.N."/>
            <person name="Fluegel L."/>
            <person name="Davis C.M."/>
            <person name="Simpson J.R."/>
            <person name="Lauterbach L."/>
            <person name="Steele A.D."/>
            <person name="Gui C."/>
            <person name="Meng S."/>
            <person name="Li G."/>
            <person name="Viehrig K."/>
            <person name="Ye F."/>
            <person name="Su P."/>
            <person name="Kiefer A.F."/>
            <person name="Nichols A."/>
            <person name="Cepeda A.J."/>
            <person name="Yan W."/>
            <person name="Fan B."/>
            <person name="Jiang Y."/>
            <person name="Adhikari A."/>
            <person name="Zheng C.-J."/>
            <person name="Schuster L."/>
            <person name="Cowan T.M."/>
            <person name="Smanski M.J."/>
            <person name="Chevrette M.G."/>
            <person name="De Carvalho L.P.S."/>
            <person name="Shen B."/>
        </authorList>
    </citation>
    <scope>NUCLEOTIDE SEQUENCE [LARGE SCALE GENOMIC DNA]</scope>
    <source>
        <strain evidence="15 16">NPDC048946</strain>
    </source>
</reference>
<evidence type="ECO:0000313" key="16">
    <source>
        <dbReference type="Proteomes" id="UP001551482"/>
    </source>
</evidence>
<name>A0ABV3DL24_9ACTN</name>
<evidence type="ECO:0000256" key="10">
    <source>
        <dbReference type="ARBA" id="ARBA00033228"/>
    </source>
</evidence>
<evidence type="ECO:0000256" key="7">
    <source>
        <dbReference type="ARBA" id="ARBA00023002"/>
    </source>
</evidence>
<comment type="similarity">
    <text evidence="2">Belongs to the AlaDH/PNT family.</text>
</comment>
<dbReference type="InterPro" id="IPR007698">
    <property type="entry name" value="AlaDH/PNT_NAD(H)-bd"/>
</dbReference>